<name>A0ABP8E0C2_9MICO</name>
<comment type="caution">
    <text evidence="2">The sequence shown here is derived from an EMBL/GenBank/DDBJ whole genome shotgun (WGS) entry which is preliminary data.</text>
</comment>
<dbReference type="Gene3D" id="3.40.50.300">
    <property type="entry name" value="P-loop containing nucleotide triphosphate hydrolases"/>
    <property type="match status" value="2"/>
</dbReference>
<dbReference type="PANTHER" id="PTHR10285">
    <property type="entry name" value="URIDINE KINASE"/>
    <property type="match status" value="1"/>
</dbReference>
<dbReference type="InterPro" id="IPR006083">
    <property type="entry name" value="PRK/URK"/>
</dbReference>
<keyword evidence="2" id="KW-0418">Kinase</keyword>
<dbReference type="NCBIfam" id="NF006743">
    <property type="entry name" value="PRK09270.1-2"/>
    <property type="match status" value="1"/>
</dbReference>
<dbReference type="SUPFAM" id="SSF52540">
    <property type="entry name" value="P-loop containing nucleoside triphosphate hydrolases"/>
    <property type="match status" value="1"/>
</dbReference>
<dbReference type="Proteomes" id="UP001501594">
    <property type="component" value="Unassembled WGS sequence"/>
</dbReference>
<feature type="domain" description="Phosphoribulokinase/uridine kinase" evidence="1">
    <location>
        <begin position="23"/>
        <end position="166"/>
    </location>
</feature>
<organism evidence="2 3">
    <name type="scientific">Frondihabitans peucedani</name>
    <dbReference type="NCBI Taxonomy" id="598626"/>
    <lineage>
        <taxon>Bacteria</taxon>
        <taxon>Bacillati</taxon>
        <taxon>Actinomycetota</taxon>
        <taxon>Actinomycetes</taxon>
        <taxon>Micrococcales</taxon>
        <taxon>Microbacteriaceae</taxon>
        <taxon>Frondihabitans</taxon>
    </lineage>
</organism>
<keyword evidence="2" id="KW-0808">Transferase</keyword>
<dbReference type="EMBL" id="BAABAU010000001">
    <property type="protein sequence ID" value="GAA4265641.1"/>
    <property type="molecule type" value="Genomic_DNA"/>
</dbReference>
<protein>
    <submittedName>
        <fullName evidence="2">Nucleoside/nucleotide kinase family protein</fullName>
    </submittedName>
</protein>
<dbReference type="Pfam" id="PF00485">
    <property type="entry name" value="PRK"/>
    <property type="match status" value="1"/>
</dbReference>
<evidence type="ECO:0000313" key="3">
    <source>
        <dbReference type="Proteomes" id="UP001501594"/>
    </source>
</evidence>
<sequence>MQMSVLVDRVRALQRGRPGSRVLIGIAGEPGSGKSTLAAALAEALGDAVVAPMDGFHLSNAELRRLGLADRKGAPETFDAFGYLALLGRLRAQKEGESVYAPEYVRDVEESIGSSILVAPEVPVVISEGNYLLLEGEPWSRVAEALDEVWFVDTPQEQRLEWLAARHVAFGKTPDAARAWATGPDERNAALVRASRARASLVVGSR</sequence>
<reference evidence="3" key="1">
    <citation type="journal article" date="2019" name="Int. J. Syst. Evol. Microbiol.">
        <title>The Global Catalogue of Microorganisms (GCM) 10K type strain sequencing project: providing services to taxonomists for standard genome sequencing and annotation.</title>
        <authorList>
            <consortium name="The Broad Institute Genomics Platform"/>
            <consortium name="The Broad Institute Genome Sequencing Center for Infectious Disease"/>
            <person name="Wu L."/>
            <person name="Ma J."/>
        </authorList>
    </citation>
    <scope>NUCLEOTIDE SEQUENCE [LARGE SCALE GENOMIC DNA]</scope>
    <source>
        <strain evidence="3">JCM 17442</strain>
    </source>
</reference>
<keyword evidence="3" id="KW-1185">Reference proteome</keyword>
<evidence type="ECO:0000259" key="1">
    <source>
        <dbReference type="Pfam" id="PF00485"/>
    </source>
</evidence>
<dbReference type="GO" id="GO:0016301">
    <property type="term" value="F:kinase activity"/>
    <property type="evidence" value="ECO:0007669"/>
    <property type="project" value="UniProtKB-KW"/>
</dbReference>
<evidence type="ECO:0000313" key="2">
    <source>
        <dbReference type="EMBL" id="GAA4265641.1"/>
    </source>
</evidence>
<proteinExistence type="predicted"/>
<accession>A0ABP8E0C2</accession>
<dbReference type="InterPro" id="IPR027417">
    <property type="entry name" value="P-loop_NTPase"/>
</dbReference>
<gene>
    <name evidence="2" type="ORF">GCM10022256_12530</name>
</gene>